<dbReference type="GO" id="GO:0016887">
    <property type="term" value="F:ATP hydrolysis activity"/>
    <property type="evidence" value="ECO:0007669"/>
    <property type="project" value="InterPro"/>
</dbReference>
<dbReference type="FunFam" id="3.40.50.300:FF:001172">
    <property type="entry name" value="Cystic fibrosis transmembrane conductance regulator"/>
    <property type="match status" value="1"/>
</dbReference>
<sequence length="274" mass="30414">MDRTTDLVHCASKVRDISANIDLYRQYISLEPEAPYVVEDCRPAPSWPQNGRIEFRDFTLRYREDLPPALDGINLTITPGEKIGIVGRTGAGKSTLVKSLFRLVHGTTSGTLLVDGQDIGAMGIGDLRPRLGIIPQESTMFRGSFKRNLDPLQEHSIEDMWAALIKSGIAPKVSGQQQLFSLCRVLMRMRRVIVLDEATADVDLETDRHMQQLIRSEFSDRTVLTIAHRLETIMSSDRIIVMDNGRIAEIGSPQELIDAGGHFAGLVKANDFGA</sequence>
<dbReference type="SUPFAM" id="SSF52540">
    <property type="entry name" value="P-loop containing nucleoside triphosphate hydrolases"/>
    <property type="match status" value="1"/>
</dbReference>
<evidence type="ECO:0000256" key="4">
    <source>
        <dbReference type="ARBA" id="ARBA00022737"/>
    </source>
</evidence>
<dbReference type="InterPro" id="IPR050173">
    <property type="entry name" value="ABC_transporter_C-like"/>
</dbReference>
<comment type="subcellular location">
    <subcellularLocation>
        <location evidence="1">Membrane</location>
        <topology evidence="1">Multi-pass membrane protein</topology>
    </subcellularLocation>
</comment>
<keyword evidence="9" id="KW-0325">Glycoprotein</keyword>
<keyword evidence="3" id="KW-0812">Transmembrane</keyword>
<dbReference type="Proteomes" id="UP001143981">
    <property type="component" value="Unassembled WGS sequence"/>
</dbReference>
<keyword evidence="6" id="KW-0067">ATP-binding</keyword>
<dbReference type="GO" id="GO:0016020">
    <property type="term" value="C:membrane"/>
    <property type="evidence" value="ECO:0007669"/>
    <property type="project" value="UniProtKB-SubCell"/>
</dbReference>
<reference evidence="11" key="1">
    <citation type="submission" date="2022-07" db="EMBL/GenBank/DDBJ databases">
        <title>Phylogenomic reconstructions and comparative analyses of Kickxellomycotina fungi.</title>
        <authorList>
            <person name="Reynolds N.K."/>
            <person name="Stajich J.E."/>
            <person name="Barry K."/>
            <person name="Grigoriev I.V."/>
            <person name="Crous P."/>
            <person name="Smith M.E."/>
        </authorList>
    </citation>
    <scope>NUCLEOTIDE SEQUENCE</scope>
    <source>
        <strain evidence="11">BCRC 34381</strain>
    </source>
</reference>
<dbReference type="InterPro" id="IPR027417">
    <property type="entry name" value="P-loop_NTPase"/>
</dbReference>
<proteinExistence type="predicted"/>
<keyword evidence="2" id="KW-0813">Transport</keyword>
<dbReference type="InterPro" id="IPR003593">
    <property type="entry name" value="AAA+_ATPase"/>
</dbReference>
<protein>
    <recommendedName>
        <fullName evidence="10">ABC transporter domain-containing protein</fullName>
    </recommendedName>
</protein>
<dbReference type="InterPro" id="IPR003439">
    <property type="entry name" value="ABC_transporter-like_ATP-bd"/>
</dbReference>
<keyword evidence="8" id="KW-0472">Membrane</keyword>
<evidence type="ECO:0000256" key="1">
    <source>
        <dbReference type="ARBA" id="ARBA00004141"/>
    </source>
</evidence>
<name>A0A9W7YDZ8_9FUNG</name>
<accession>A0A9W7YDZ8</accession>
<dbReference type="PROSITE" id="PS50893">
    <property type="entry name" value="ABC_TRANSPORTER_2"/>
    <property type="match status" value="1"/>
</dbReference>
<feature type="domain" description="ABC transporter" evidence="10">
    <location>
        <begin position="53"/>
        <end position="269"/>
    </location>
</feature>
<dbReference type="AlphaFoldDB" id="A0A9W7YDZ8"/>
<keyword evidence="5" id="KW-0547">Nucleotide-binding</keyword>
<dbReference type="GO" id="GO:0005524">
    <property type="term" value="F:ATP binding"/>
    <property type="evidence" value="ECO:0007669"/>
    <property type="project" value="UniProtKB-KW"/>
</dbReference>
<gene>
    <name evidence="11" type="ORF">LPJ61_003375</name>
</gene>
<evidence type="ECO:0000259" key="10">
    <source>
        <dbReference type="PROSITE" id="PS50893"/>
    </source>
</evidence>
<dbReference type="OrthoDB" id="6500128at2759"/>
<evidence type="ECO:0000256" key="2">
    <source>
        <dbReference type="ARBA" id="ARBA00022448"/>
    </source>
</evidence>
<evidence type="ECO:0000256" key="8">
    <source>
        <dbReference type="ARBA" id="ARBA00023136"/>
    </source>
</evidence>
<organism evidence="11 12">
    <name type="scientific">Coemansia biformis</name>
    <dbReference type="NCBI Taxonomy" id="1286918"/>
    <lineage>
        <taxon>Eukaryota</taxon>
        <taxon>Fungi</taxon>
        <taxon>Fungi incertae sedis</taxon>
        <taxon>Zoopagomycota</taxon>
        <taxon>Kickxellomycotina</taxon>
        <taxon>Kickxellomycetes</taxon>
        <taxon>Kickxellales</taxon>
        <taxon>Kickxellaceae</taxon>
        <taxon>Coemansia</taxon>
    </lineage>
</organism>
<comment type="caution">
    <text evidence="11">The sequence shown here is derived from an EMBL/GenBank/DDBJ whole genome shotgun (WGS) entry which is preliminary data.</text>
</comment>
<evidence type="ECO:0000256" key="9">
    <source>
        <dbReference type="ARBA" id="ARBA00023180"/>
    </source>
</evidence>
<dbReference type="EMBL" id="JANBOI010000558">
    <property type="protein sequence ID" value="KAJ1729747.1"/>
    <property type="molecule type" value="Genomic_DNA"/>
</dbReference>
<keyword evidence="7" id="KW-1133">Transmembrane helix</keyword>
<dbReference type="Gene3D" id="3.40.50.300">
    <property type="entry name" value="P-loop containing nucleotide triphosphate hydrolases"/>
    <property type="match status" value="1"/>
</dbReference>
<evidence type="ECO:0000256" key="7">
    <source>
        <dbReference type="ARBA" id="ARBA00022989"/>
    </source>
</evidence>
<evidence type="ECO:0000313" key="11">
    <source>
        <dbReference type="EMBL" id="KAJ1729747.1"/>
    </source>
</evidence>
<evidence type="ECO:0000256" key="6">
    <source>
        <dbReference type="ARBA" id="ARBA00022840"/>
    </source>
</evidence>
<dbReference type="SMART" id="SM00382">
    <property type="entry name" value="AAA"/>
    <property type="match status" value="1"/>
</dbReference>
<evidence type="ECO:0000256" key="5">
    <source>
        <dbReference type="ARBA" id="ARBA00022741"/>
    </source>
</evidence>
<dbReference type="PANTHER" id="PTHR24223">
    <property type="entry name" value="ATP-BINDING CASSETTE SUB-FAMILY C"/>
    <property type="match status" value="1"/>
</dbReference>
<evidence type="ECO:0000313" key="12">
    <source>
        <dbReference type="Proteomes" id="UP001143981"/>
    </source>
</evidence>
<keyword evidence="4" id="KW-0677">Repeat</keyword>
<dbReference type="CDD" id="cd03244">
    <property type="entry name" value="ABCC_MRP_domain2"/>
    <property type="match status" value="1"/>
</dbReference>
<dbReference type="Pfam" id="PF00005">
    <property type="entry name" value="ABC_tran"/>
    <property type="match status" value="1"/>
</dbReference>
<evidence type="ECO:0000256" key="3">
    <source>
        <dbReference type="ARBA" id="ARBA00022692"/>
    </source>
</evidence>
<keyword evidence="12" id="KW-1185">Reference proteome</keyword>